<dbReference type="InterPro" id="IPR043128">
    <property type="entry name" value="Rev_trsase/Diguanyl_cyclase"/>
</dbReference>
<evidence type="ECO:0000256" key="3">
    <source>
        <dbReference type="ARBA" id="ARBA00034247"/>
    </source>
</evidence>
<dbReference type="PANTHER" id="PTHR45138">
    <property type="entry name" value="REGULATORY COMPONENTS OF SENSORY TRANSDUCTION SYSTEM"/>
    <property type="match status" value="1"/>
</dbReference>
<dbReference type="PROSITE" id="PS00889">
    <property type="entry name" value="CNMP_BINDING_2"/>
    <property type="match status" value="1"/>
</dbReference>
<comment type="subcellular location">
    <subcellularLocation>
        <location evidence="1">Cytoplasm</location>
    </subcellularLocation>
</comment>
<dbReference type="GO" id="GO:0043709">
    <property type="term" value="P:cell adhesion involved in single-species biofilm formation"/>
    <property type="evidence" value="ECO:0007669"/>
    <property type="project" value="TreeGrafter"/>
</dbReference>
<dbReference type="Proteomes" id="UP000318212">
    <property type="component" value="Unassembled WGS sequence"/>
</dbReference>
<reference evidence="6 7" key="1">
    <citation type="submission" date="2019-06" db="EMBL/GenBank/DDBJ databases">
        <title>Lysobacter alkalisoli sp. nov. isolated from saline soil.</title>
        <authorList>
            <person name="Sun J.-Q."/>
            <person name="Xu L."/>
        </authorList>
    </citation>
    <scope>NUCLEOTIDE SEQUENCE [LARGE SCALE GENOMIC DNA]</scope>
    <source>
        <strain evidence="6 7">JCM 31130</strain>
    </source>
</reference>
<dbReference type="PROSITE" id="PS50887">
    <property type="entry name" value="GGDEF"/>
    <property type="match status" value="1"/>
</dbReference>
<dbReference type="GO" id="GO:0005886">
    <property type="term" value="C:plasma membrane"/>
    <property type="evidence" value="ECO:0007669"/>
    <property type="project" value="TreeGrafter"/>
</dbReference>
<dbReference type="EMBL" id="VICE01000132">
    <property type="protein sequence ID" value="TQD41008.1"/>
    <property type="molecule type" value="Genomic_DNA"/>
</dbReference>
<comment type="catalytic activity">
    <reaction evidence="3">
        <text>2 GTP = 3',3'-c-di-GMP + 2 diphosphate</text>
        <dbReference type="Rhea" id="RHEA:24898"/>
        <dbReference type="ChEBI" id="CHEBI:33019"/>
        <dbReference type="ChEBI" id="CHEBI:37565"/>
        <dbReference type="ChEBI" id="CHEBI:58805"/>
        <dbReference type="EC" id="2.7.7.65"/>
    </reaction>
</comment>
<feature type="domain" description="GGDEF" evidence="5">
    <location>
        <begin position="217"/>
        <end position="352"/>
    </location>
</feature>
<dbReference type="Gene3D" id="3.30.70.270">
    <property type="match status" value="1"/>
</dbReference>
<evidence type="ECO:0000259" key="4">
    <source>
        <dbReference type="PROSITE" id="PS50042"/>
    </source>
</evidence>
<dbReference type="GO" id="GO:0052621">
    <property type="term" value="F:diguanylate cyclase activity"/>
    <property type="evidence" value="ECO:0007669"/>
    <property type="project" value="UniProtKB-EC"/>
</dbReference>
<dbReference type="SUPFAM" id="SSF51206">
    <property type="entry name" value="cAMP-binding domain-like"/>
    <property type="match status" value="1"/>
</dbReference>
<dbReference type="EC" id="2.7.7.65" evidence="2"/>
<dbReference type="InterPro" id="IPR018490">
    <property type="entry name" value="cNMP-bd_dom_sf"/>
</dbReference>
<evidence type="ECO:0000259" key="5">
    <source>
        <dbReference type="PROSITE" id="PS50887"/>
    </source>
</evidence>
<dbReference type="AlphaFoldDB" id="A0A507ZZ60"/>
<evidence type="ECO:0000256" key="1">
    <source>
        <dbReference type="ARBA" id="ARBA00004496"/>
    </source>
</evidence>
<dbReference type="PRINTS" id="PR00103">
    <property type="entry name" value="CAMPKINASE"/>
</dbReference>
<dbReference type="PROSITE" id="PS50042">
    <property type="entry name" value="CNMP_BINDING_3"/>
    <property type="match status" value="1"/>
</dbReference>
<dbReference type="InterPro" id="IPR050469">
    <property type="entry name" value="Diguanylate_Cyclase"/>
</dbReference>
<dbReference type="CDD" id="cd00038">
    <property type="entry name" value="CAP_ED"/>
    <property type="match status" value="1"/>
</dbReference>
<dbReference type="InterPro" id="IPR014710">
    <property type="entry name" value="RmlC-like_jellyroll"/>
</dbReference>
<dbReference type="SMART" id="SM00267">
    <property type="entry name" value="GGDEF"/>
    <property type="match status" value="1"/>
</dbReference>
<feature type="domain" description="Cyclic nucleotide-binding" evidence="4">
    <location>
        <begin position="53"/>
        <end position="132"/>
    </location>
</feature>
<gene>
    <name evidence="6" type="ORF">FKV25_13715</name>
</gene>
<proteinExistence type="predicted"/>
<dbReference type="InterPro" id="IPR029787">
    <property type="entry name" value="Nucleotide_cyclase"/>
</dbReference>
<dbReference type="SMART" id="SM00100">
    <property type="entry name" value="cNMP"/>
    <property type="match status" value="1"/>
</dbReference>
<name>A0A507ZZ60_9GAMM</name>
<dbReference type="InterPro" id="IPR000595">
    <property type="entry name" value="cNMP-bd_dom"/>
</dbReference>
<dbReference type="PANTHER" id="PTHR45138:SF9">
    <property type="entry name" value="DIGUANYLATE CYCLASE DGCM-RELATED"/>
    <property type="match status" value="1"/>
</dbReference>
<evidence type="ECO:0000256" key="2">
    <source>
        <dbReference type="ARBA" id="ARBA00012528"/>
    </source>
</evidence>
<evidence type="ECO:0000313" key="6">
    <source>
        <dbReference type="EMBL" id="TQD41008.1"/>
    </source>
</evidence>
<dbReference type="SUPFAM" id="SSF55073">
    <property type="entry name" value="Nucleotide cyclase"/>
    <property type="match status" value="1"/>
</dbReference>
<dbReference type="CDD" id="cd01949">
    <property type="entry name" value="GGDEF"/>
    <property type="match status" value="1"/>
</dbReference>
<dbReference type="RefSeq" id="WP_141519357.1">
    <property type="nucleotide sequence ID" value="NZ_VICE01000132.1"/>
</dbReference>
<dbReference type="GO" id="GO:0005737">
    <property type="term" value="C:cytoplasm"/>
    <property type="evidence" value="ECO:0007669"/>
    <property type="project" value="UniProtKB-SubCell"/>
</dbReference>
<accession>A0A507ZZ60</accession>
<organism evidence="6 7">
    <name type="scientific">Marilutibacter aestuarii</name>
    <dbReference type="NCBI Taxonomy" id="1706195"/>
    <lineage>
        <taxon>Bacteria</taxon>
        <taxon>Pseudomonadati</taxon>
        <taxon>Pseudomonadota</taxon>
        <taxon>Gammaproteobacteria</taxon>
        <taxon>Lysobacterales</taxon>
        <taxon>Lysobacteraceae</taxon>
        <taxon>Marilutibacter</taxon>
    </lineage>
</organism>
<dbReference type="NCBIfam" id="TIGR00254">
    <property type="entry name" value="GGDEF"/>
    <property type="match status" value="1"/>
</dbReference>
<dbReference type="Pfam" id="PF00990">
    <property type="entry name" value="GGDEF"/>
    <property type="match status" value="1"/>
</dbReference>
<keyword evidence="7" id="KW-1185">Reference proteome</keyword>
<comment type="caution">
    <text evidence="6">The sequence shown here is derived from an EMBL/GenBank/DDBJ whole genome shotgun (WGS) entry which is preliminary data.</text>
</comment>
<dbReference type="Pfam" id="PF00027">
    <property type="entry name" value="cNMP_binding"/>
    <property type="match status" value="1"/>
</dbReference>
<dbReference type="InterPro" id="IPR018488">
    <property type="entry name" value="cNMP-bd_CS"/>
</dbReference>
<evidence type="ECO:0000313" key="7">
    <source>
        <dbReference type="Proteomes" id="UP000318212"/>
    </source>
</evidence>
<dbReference type="GO" id="GO:1902201">
    <property type="term" value="P:negative regulation of bacterial-type flagellum-dependent cell motility"/>
    <property type="evidence" value="ECO:0007669"/>
    <property type="project" value="TreeGrafter"/>
</dbReference>
<dbReference type="InterPro" id="IPR000160">
    <property type="entry name" value="GGDEF_dom"/>
</dbReference>
<dbReference type="Gene3D" id="2.60.120.10">
    <property type="entry name" value="Jelly Rolls"/>
    <property type="match status" value="1"/>
</dbReference>
<sequence>MNRGTAVIAKSGRPVRSATSAASDALRGADLSSSVLTSGEFELFAAVGRLRDVKAGETLFLRGDLGTSMFLIERGEIELDFGDDLQVKRLGPNEFFGELGLLIGNHARSASAVASVDSTLFELHHQEFEALVDQDPGVVSCFLRRAIMRVVLNEQALTRRLRRRNHDLQAALDSLHATTHQLNQTEELVRTDELTGLYNRRGLMLHLQECRAIGMPSTMGLVIVDCDRFKQVNDQYGHLVGDRVLQSIASILRAVVGPDDIACRLGGDEFCLVVKAESEDEVLRFAHYIVRTAQGLLELDDGHDEAPIICPISVGASLVDAHQDWNAWYALADAALYRAKRLGGDRVEWQDASEPLS</sequence>
<protein>
    <recommendedName>
        <fullName evidence="2">diguanylate cyclase</fullName>
        <ecNumber evidence="2">2.7.7.65</ecNumber>
    </recommendedName>
</protein>
<dbReference type="OrthoDB" id="9803824at2"/>